<sequence length="657" mass="73326">MGHLRPRAHAAMRSIKAQGGWGVVSTEEAEIHPTSDLSPYAEQRIWDAKDIPALRLMTDSVHKHGALAAIELTHSGNHSANLYSRLPTLSPVDQSIDLIYPRQARRMNKKDILEFRRWHRQAAINAKAAGFDIVYVYAGHGMSLAQQFMLPEINTRSDDYGGSIENRVRLTRELLEDTKEAIGDTCAVAFRFAVDELKGIDGMQFDEEGRAVVELLAEMPDLWDVNVSDWSNDSQTSRFEINEGYQVPYIEFVKSLTTKPVVGVGRFTSPDLMTSLIKQQTIDLIGAARPSIADPYLPNKIKEGRIDEIRECIGCNICVSSDNLSVPIRCTQNPTMGEEWRRGWHPEKIKPRKTEQAALVVGSGPAGLECSMQLARRGYHVILSEGASELGGRVLLESDLKGLSAWKRVIDNRVYEIQQKTNIEIYRESELTLSHINELDVNNIFIATGSNWRVDGIGRSRRKEITGLDNIQVLSPTDAIRKQDSIKDPLVIYDDDQGYLAGVIADHLSSLGCNVTFVTPASIVSPWTVSTLEQQRIQKSLLNQNVNIISNKIISSVNGDNLEMRCIYTNEATELACKTLILVTERLPNITLYQQLVQQASIDSEAPKRHLELIGDALAPGLIADAVFSGHLAAENFEASKKEIERAMFMREMPKLK</sequence>
<proteinExistence type="inferred from homology"/>
<dbReference type="GO" id="GO:0010181">
    <property type="term" value="F:FMN binding"/>
    <property type="evidence" value="ECO:0007669"/>
    <property type="project" value="InterPro"/>
</dbReference>
<evidence type="ECO:0000256" key="4">
    <source>
        <dbReference type="ARBA" id="ARBA00022630"/>
    </source>
</evidence>
<gene>
    <name evidence="12" type="ORF">METZ01_LOCUS98544</name>
</gene>
<evidence type="ECO:0000259" key="10">
    <source>
        <dbReference type="Pfam" id="PF00724"/>
    </source>
</evidence>
<dbReference type="SUPFAM" id="SSF51905">
    <property type="entry name" value="FAD/NAD(P)-binding domain"/>
    <property type="match status" value="1"/>
</dbReference>
<evidence type="ECO:0000256" key="7">
    <source>
        <dbReference type="ARBA" id="ARBA00023002"/>
    </source>
</evidence>
<keyword evidence="6" id="KW-0479">Metal-binding</keyword>
<dbReference type="InterPro" id="IPR036188">
    <property type="entry name" value="FAD/NAD-bd_sf"/>
</dbReference>
<keyword evidence="9" id="KW-0411">Iron-sulfur</keyword>
<keyword evidence="7" id="KW-0560">Oxidoreductase</keyword>
<evidence type="ECO:0000256" key="9">
    <source>
        <dbReference type="ARBA" id="ARBA00023014"/>
    </source>
</evidence>
<reference evidence="12" key="1">
    <citation type="submission" date="2018-05" db="EMBL/GenBank/DDBJ databases">
        <authorList>
            <person name="Lanie J.A."/>
            <person name="Ng W.-L."/>
            <person name="Kazmierczak K.M."/>
            <person name="Andrzejewski T.M."/>
            <person name="Davidsen T.M."/>
            <person name="Wayne K.J."/>
            <person name="Tettelin H."/>
            <person name="Glass J.I."/>
            <person name="Rusch D."/>
            <person name="Podicherti R."/>
            <person name="Tsui H.-C.T."/>
            <person name="Winkler M.E."/>
        </authorList>
    </citation>
    <scope>NUCLEOTIDE SEQUENCE</scope>
</reference>
<evidence type="ECO:0000256" key="5">
    <source>
        <dbReference type="ARBA" id="ARBA00022643"/>
    </source>
</evidence>
<accession>A0A381VZH0</accession>
<dbReference type="Pfam" id="PF07992">
    <property type="entry name" value="Pyr_redox_2"/>
    <property type="match status" value="1"/>
</dbReference>
<evidence type="ECO:0000259" key="11">
    <source>
        <dbReference type="Pfam" id="PF07992"/>
    </source>
</evidence>
<evidence type="ECO:0000256" key="2">
    <source>
        <dbReference type="ARBA" id="ARBA00001966"/>
    </source>
</evidence>
<dbReference type="Gene3D" id="3.20.20.70">
    <property type="entry name" value="Aldolase class I"/>
    <property type="match status" value="1"/>
</dbReference>
<dbReference type="EMBL" id="UINC01010253">
    <property type="protein sequence ID" value="SVA45690.1"/>
    <property type="molecule type" value="Genomic_DNA"/>
</dbReference>
<dbReference type="InterPro" id="IPR001155">
    <property type="entry name" value="OxRdtase_FMN_N"/>
</dbReference>
<comment type="cofactor">
    <cofactor evidence="1">
        <name>FMN</name>
        <dbReference type="ChEBI" id="CHEBI:58210"/>
    </cofactor>
</comment>
<dbReference type="GO" id="GO:0046872">
    <property type="term" value="F:metal ion binding"/>
    <property type="evidence" value="ECO:0007669"/>
    <property type="project" value="UniProtKB-KW"/>
</dbReference>
<evidence type="ECO:0000256" key="1">
    <source>
        <dbReference type="ARBA" id="ARBA00001917"/>
    </source>
</evidence>
<dbReference type="SUPFAM" id="SSF51395">
    <property type="entry name" value="FMN-linked oxidoreductases"/>
    <property type="match status" value="1"/>
</dbReference>
<feature type="domain" description="FAD/NAD(P)-binding" evidence="11">
    <location>
        <begin position="359"/>
        <end position="595"/>
    </location>
</feature>
<organism evidence="12">
    <name type="scientific">marine metagenome</name>
    <dbReference type="NCBI Taxonomy" id="408172"/>
    <lineage>
        <taxon>unclassified sequences</taxon>
        <taxon>metagenomes</taxon>
        <taxon>ecological metagenomes</taxon>
    </lineage>
</organism>
<dbReference type="InterPro" id="IPR051793">
    <property type="entry name" value="NADH:flavin_oxidoreductase"/>
</dbReference>
<dbReference type="InterPro" id="IPR013785">
    <property type="entry name" value="Aldolase_TIM"/>
</dbReference>
<evidence type="ECO:0000256" key="8">
    <source>
        <dbReference type="ARBA" id="ARBA00023004"/>
    </source>
</evidence>
<dbReference type="Pfam" id="PF00724">
    <property type="entry name" value="Oxidored_FMN"/>
    <property type="match status" value="1"/>
</dbReference>
<keyword evidence="8" id="KW-0408">Iron</keyword>
<name>A0A381VZH0_9ZZZZ</name>
<dbReference type="PANTHER" id="PTHR42917">
    <property type="entry name" value="2,4-DIENOYL-COA REDUCTASE"/>
    <property type="match status" value="1"/>
</dbReference>
<protein>
    <recommendedName>
        <fullName evidence="13">NADH:flavin oxidoreductase/NADH oxidase N-terminal domain-containing protein</fullName>
    </recommendedName>
</protein>
<dbReference type="PANTHER" id="PTHR42917:SF2">
    <property type="entry name" value="2,4-DIENOYL-COA REDUCTASE [(2E)-ENOYL-COA-PRODUCING]"/>
    <property type="match status" value="1"/>
</dbReference>
<keyword evidence="5" id="KW-0288">FMN</keyword>
<dbReference type="Gene3D" id="3.40.50.720">
    <property type="entry name" value="NAD(P)-binding Rossmann-like Domain"/>
    <property type="match status" value="1"/>
</dbReference>
<feature type="domain" description="NADH:flavin oxidoreductase/NADH oxidase N-terminal" evidence="10">
    <location>
        <begin position="9"/>
        <end position="307"/>
    </location>
</feature>
<evidence type="ECO:0000256" key="3">
    <source>
        <dbReference type="ARBA" id="ARBA00011048"/>
    </source>
</evidence>
<keyword evidence="4" id="KW-0285">Flavoprotein</keyword>
<evidence type="ECO:0008006" key="13">
    <source>
        <dbReference type="Google" id="ProtNLM"/>
    </source>
</evidence>
<dbReference type="GO" id="GO:0051536">
    <property type="term" value="F:iron-sulfur cluster binding"/>
    <property type="evidence" value="ECO:0007669"/>
    <property type="project" value="UniProtKB-KW"/>
</dbReference>
<evidence type="ECO:0000256" key="6">
    <source>
        <dbReference type="ARBA" id="ARBA00022723"/>
    </source>
</evidence>
<comment type="similarity">
    <text evidence="3">In the N-terminal section; belongs to the NADH:flavin oxidoreductase/NADH oxidase family.</text>
</comment>
<dbReference type="PRINTS" id="PR00469">
    <property type="entry name" value="PNDRDTASEII"/>
</dbReference>
<dbReference type="GO" id="GO:0016491">
    <property type="term" value="F:oxidoreductase activity"/>
    <property type="evidence" value="ECO:0007669"/>
    <property type="project" value="UniProtKB-KW"/>
</dbReference>
<comment type="cofactor">
    <cofactor evidence="2">
        <name>[4Fe-4S] cluster</name>
        <dbReference type="ChEBI" id="CHEBI:49883"/>
    </cofactor>
</comment>
<dbReference type="InterPro" id="IPR023753">
    <property type="entry name" value="FAD/NAD-binding_dom"/>
</dbReference>
<dbReference type="AlphaFoldDB" id="A0A381VZH0"/>
<dbReference type="Gene3D" id="3.50.50.60">
    <property type="entry name" value="FAD/NAD(P)-binding domain"/>
    <property type="match status" value="1"/>
</dbReference>
<evidence type="ECO:0000313" key="12">
    <source>
        <dbReference type="EMBL" id="SVA45690.1"/>
    </source>
</evidence>